<dbReference type="Proteomes" id="UP000194309">
    <property type="component" value="Chromosome"/>
</dbReference>
<gene>
    <name evidence="1" type="ORF">CIGN_1608</name>
</gene>
<proteinExistence type="predicted"/>
<dbReference type="EMBL" id="CP018788">
    <property type="protein sequence ID" value="ARQ99843.1"/>
    <property type="molecule type" value="Genomic_DNA"/>
</dbReference>
<name>A0A1X9SU89_9BACT</name>
<dbReference type="AlphaFoldDB" id="A0A1X9SU89"/>
<dbReference type="KEGG" id="cdev:CIGN_1608"/>
<reference evidence="1 2" key="1">
    <citation type="journal article" date="2017" name="Genome Biol. Evol.">
        <title>Comparative Genomic Analysis Identifies a Campylobacter Clade Deficient in Selenium Metabolism.</title>
        <authorList>
            <person name="Miller W.G."/>
            <person name="Yee E."/>
            <person name="Lopes B.S."/>
            <person name="Chapman M.H."/>
            <person name="Huynh S."/>
            <person name="Bono J.L."/>
            <person name="Parker C.T."/>
            <person name="Strachan N.J.C."/>
            <person name="Forbes K.J."/>
        </authorList>
    </citation>
    <scope>NUCLEOTIDE SEQUENCE [LARGE SCALE GENOMIC DNA]</scope>
    <source>
        <strain evidence="1 2">NCTC 13003</strain>
    </source>
</reference>
<dbReference type="STRING" id="1660064.CIGN_1608"/>
<protein>
    <submittedName>
        <fullName evidence="1">Uncharacterized protein</fullName>
    </submittedName>
</protein>
<organism evidence="1 2">
    <name type="scientific">Campylobacter devanensis</name>
    <dbReference type="NCBI Taxonomy" id="3161138"/>
    <lineage>
        <taxon>Bacteria</taxon>
        <taxon>Pseudomonadati</taxon>
        <taxon>Campylobacterota</taxon>
        <taxon>Epsilonproteobacteria</taxon>
        <taxon>Campylobacterales</taxon>
        <taxon>Campylobacteraceae</taxon>
        <taxon>Campylobacter</taxon>
    </lineage>
</organism>
<evidence type="ECO:0000313" key="1">
    <source>
        <dbReference type="EMBL" id="ARQ99843.1"/>
    </source>
</evidence>
<sequence length="294" mass="33767">MYTNLTNYLEFLENSKKFKAMDKAAKAQMLSQINELIKSEALWVRNSHKDESKRRISEALFARLYSDKKDEIIAKIKEKQIAIFSVFSKEANQKYPKELKEHRKRGDIEFAVAFGRGKDESGEAVFATTFIAFAKSASLPISPIAQRVVRKYECGGKYICGINRFKIYDAFDESSEFYGIAKKCDIINFDKQCEINLALLKELIYLPEWIKDFAFTHAKALFFNRLCDEIISANRQVIGSVTGQTARSLWSDNYDVSSYFKTPEPSNTTLSDVFKVIADKMEEDRNLSGLYKES</sequence>
<evidence type="ECO:0000313" key="2">
    <source>
        <dbReference type="Proteomes" id="UP000194309"/>
    </source>
</evidence>
<accession>A0A1X9SU89</accession>
<keyword evidence="2" id="KW-1185">Reference proteome</keyword>
<dbReference type="OrthoDB" id="10010049at2"/>
<accession>A0A381DBH9</accession>